<organism evidence="1">
    <name type="scientific">Rhizophora mucronata</name>
    <name type="common">Asiatic mangrove</name>
    <dbReference type="NCBI Taxonomy" id="61149"/>
    <lineage>
        <taxon>Eukaryota</taxon>
        <taxon>Viridiplantae</taxon>
        <taxon>Streptophyta</taxon>
        <taxon>Embryophyta</taxon>
        <taxon>Tracheophyta</taxon>
        <taxon>Spermatophyta</taxon>
        <taxon>Magnoliopsida</taxon>
        <taxon>eudicotyledons</taxon>
        <taxon>Gunneridae</taxon>
        <taxon>Pentapetalae</taxon>
        <taxon>rosids</taxon>
        <taxon>fabids</taxon>
        <taxon>Malpighiales</taxon>
        <taxon>Rhizophoraceae</taxon>
        <taxon>Rhizophora</taxon>
    </lineage>
</organism>
<reference evidence="1" key="1">
    <citation type="submission" date="2018-02" db="EMBL/GenBank/DDBJ databases">
        <title>Rhizophora mucronata_Transcriptome.</title>
        <authorList>
            <person name="Meera S.P."/>
            <person name="Sreeshan A."/>
            <person name="Augustine A."/>
        </authorList>
    </citation>
    <scope>NUCLEOTIDE SEQUENCE</scope>
    <source>
        <tissue evidence="1">Leaf</tissue>
    </source>
</reference>
<protein>
    <submittedName>
        <fullName evidence="1">Uncharacterized protein</fullName>
    </submittedName>
</protein>
<evidence type="ECO:0000313" key="1">
    <source>
        <dbReference type="EMBL" id="MBX72751.1"/>
    </source>
</evidence>
<proteinExistence type="predicted"/>
<sequence>MSFVISLLMRVVEQT</sequence>
<accession>A0A2P2R0R5</accession>
<dbReference type="EMBL" id="GGEC01092267">
    <property type="protein sequence ID" value="MBX72751.1"/>
    <property type="molecule type" value="Transcribed_RNA"/>
</dbReference>
<name>A0A2P2R0R5_RHIMU</name>